<gene>
    <name evidence="1" type="ORF">HPP92_016426</name>
</gene>
<name>A0A835UTC2_VANPL</name>
<reference evidence="1 2" key="1">
    <citation type="journal article" date="2020" name="Nat. Food">
        <title>A phased Vanilla planifolia genome enables genetic improvement of flavour and production.</title>
        <authorList>
            <person name="Hasing T."/>
            <person name="Tang H."/>
            <person name="Brym M."/>
            <person name="Khazi F."/>
            <person name="Huang T."/>
            <person name="Chambers A.H."/>
        </authorList>
    </citation>
    <scope>NUCLEOTIDE SEQUENCE [LARGE SCALE GENOMIC DNA]</scope>
    <source>
        <tissue evidence="1">Leaf</tissue>
    </source>
</reference>
<dbReference type="GO" id="GO:0003887">
    <property type="term" value="F:DNA-directed DNA polymerase activity"/>
    <property type="evidence" value="ECO:0007669"/>
    <property type="project" value="TreeGrafter"/>
</dbReference>
<dbReference type="Proteomes" id="UP000639772">
    <property type="component" value="Unassembled WGS sequence"/>
</dbReference>
<dbReference type="AlphaFoldDB" id="A0A835UTC2"/>
<dbReference type="PANTHER" id="PTHR45990">
    <property type="entry name" value="DNA REPAIR PROTEIN REV1"/>
    <property type="match status" value="1"/>
</dbReference>
<dbReference type="PANTHER" id="PTHR45990:SF1">
    <property type="entry name" value="DNA REPAIR PROTEIN REV1"/>
    <property type="match status" value="1"/>
</dbReference>
<organism evidence="1 2">
    <name type="scientific">Vanilla planifolia</name>
    <name type="common">Vanilla</name>
    <dbReference type="NCBI Taxonomy" id="51239"/>
    <lineage>
        <taxon>Eukaryota</taxon>
        <taxon>Viridiplantae</taxon>
        <taxon>Streptophyta</taxon>
        <taxon>Embryophyta</taxon>
        <taxon>Tracheophyta</taxon>
        <taxon>Spermatophyta</taxon>
        <taxon>Magnoliopsida</taxon>
        <taxon>Liliopsida</taxon>
        <taxon>Asparagales</taxon>
        <taxon>Orchidaceae</taxon>
        <taxon>Vanilloideae</taxon>
        <taxon>Vanilleae</taxon>
        <taxon>Vanilla</taxon>
    </lineage>
</organism>
<comment type="caution">
    <text evidence="1">The sequence shown here is derived from an EMBL/GenBank/DDBJ whole genome shotgun (WGS) entry which is preliminary data.</text>
</comment>
<evidence type="ECO:0000313" key="2">
    <source>
        <dbReference type="Proteomes" id="UP000639772"/>
    </source>
</evidence>
<dbReference type="GO" id="GO:0070987">
    <property type="term" value="P:error-free translesion synthesis"/>
    <property type="evidence" value="ECO:0007669"/>
    <property type="project" value="TreeGrafter"/>
</dbReference>
<evidence type="ECO:0000313" key="1">
    <source>
        <dbReference type="EMBL" id="KAG0471880.1"/>
    </source>
</evidence>
<dbReference type="GO" id="GO:0005634">
    <property type="term" value="C:nucleus"/>
    <property type="evidence" value="ECO:0007669"/>
    <property type="project" value="TreeGrafter"/>
</dbReference>
<protein>
    <submittedName>
        <fullName evidence="1">Uncharacterized protein</fullName>
    </submittedName>
</protein>
<dbReference type="OrthoDB" id="427711at2759"/>
<proteinExistence type="predicted"/>
<dbReference type="GO" id="GO:0042276">
    <property type="term" value="P:error-prone translesion synthesis"/>
    <property type="evidence" value="ECO:0007669"/>
    <property type="project" value="TreeGrafter"/>
</dbReference>
<dbReference type="EMBL" id="JADCNM010000008">
    <property type="protein sequence ID" value="KAG0471880.1"/>
    <property type="molecule type" value="Genomic_DNA"/>
</dbReference>
<dbReference type="GO" id="GO:0017125">
    <property type="term" value="F:deoxycytidyl transferase activity"/>
    <property type="evidence" value="ECO:0007669"/>
    <property type="project" value="TreeGrafter"/>
</dbReference>
<sequence>MQLCFDTSASDAQTKNEVELATGTSNATSVLRNFSDAHDLNKSTPMTGVLDYSANVADETSWISKHMESETSEHSKVFLWSGSPPKWVEKFEVSDRLILNVIAQLYTKSATKGLLSSILQSLVPLYPIIWGSSNEDPIDAVNELSNLLFQYVDLKIDSDIEELYICFRLLERLTWMSNAFSQVYNMVLPSLQVSVSEKYGGTLQLGGSVY</sequence>
<accession>A0A835UTC2</accession>